<sequence length="340" mass="38289">MTLSMPPLRSDFPARISPFTDSVEQSTRAFVDRFGLVPDQASRDHHARSLLGTLMSRAYPDSGERELALVTDWISCMLVLDDQFDETQLGQDPDRLRRVCDEVLGWLPADGTVPERPPAPVEASLSRVFRPAYADLWRRTAPYTSATWRARFAGHIGAFFDTCVWEARNRLTGRVPSVAEYIDHRGRALMPYLDLIEVTTHAEVPEEIYRLPEFTEMNQALSDADLWTNDLFSCEKEALLGDPHNLVLVHRHEHGCDLQTSVDAVGAMVQERFDRFTELSRSFPGPVLAADLSPAGRASLSHHIEGLRSWLSGQLQWRYETGRFDPTRPEVVSATGSTPL</sequence>
<keyword evidence="1 2" id="KW-0456">Lyase</keyword>
<dbReference type="OrthoDB" id="3676909at2"/>
<dbReference type="GO" id="GO:0010333">
    <property type="term" value="F:terpene synthase activity"/>
    <property type="evidence" value="ECO:0007669"/>
    <property type="project" value="InterPro"/>
</dbReference>
<organism evidence="3 4">
    <name type="scientific">Streptomyces dangxiongensis</name>
    <dbReference type="NCBI Taxonomy" id="1442032"/>
    <lineage>
        <taxon>Bacteria</taxon>
        <taxon>Bacillati</taxon>
        <taxon>Actinomycetota</taxon>
        <taxon>Actinomycetes</taxon>
        <taxon>Kitasatosporales</taxon>
        <taxon>Streptomycetaceae</taxon>
        <taxon>Streptomyces</taxon>
    </lineage>
</organism>
<dbReference type="KEGG" id="sdd:D9753_11340"/>
<gene>
    <name evidence="3" type="ORF">D9753_11340</name>
</gene>
<dbReference type="PANTHER" id="PTHR35201:SF4">
    <property type="entry name" value="BETA-PINACENE SYNTHASE-RELATED"/>
    <property type="match status" value="1"/>
</dbReference>
<keyword evidence="2" id="KW-0479">Metal-binding</keyword>
<keyword evidence="4" id="KW-1185">Reference proteome</keyword>
<evidence type="ECO:0000313" key="3">
    <source>
        <dbReference type="EMBL" id="AYN39408.1"/>
    </source>
</evidence>
<comment type="similarity">
    <text evidence="2">Belongs to the terpene synthase family.</text>
</comment>
<dbReference type="SFLD" id="SFLDS00005">
    <property type="entry name" value="Isoprenoid_Synthase_Type_I"/>
    <property type="match status" value="1"/>
</dbReference>
<comment type="cofactor">
    <cofactor evidence="2">
        <name>Mg(2+)</name>
        <dbReference type="ChEBI" id="CHEBI:18420"/>
    </cofactor>
</comment>
<dbReference type="Pfam" id="PF19086">
    <property type="entry name" value="Terpene_syn_C_2"/>
    <property type="match status" value="1"/>
</dbReference>
<evidence type="ECO:0000256" key="2">
    <source>
        <dbReference type="RuleBase" id="RU366034"/>
    </source>
</evidence>
<accession>A0A3G2JAS2</accession>
<protein>
    <recommendedName>
        <fullName evidence="2">Terpene synthase</fullName>
        <ecNumber evidence="2">4.2.3.-</ecNumber>
    </recommendedName>
</protein>
<keyword evidence="2" id="KW-0460">Magnesium</keyword>
<dbReference type="Proteomes" id="UP000268329">
    <property type="component" value="Chromosome"/>
</dbReference>
<dbReference type="SUPFAM" id="SSF48576">
    <property type="entry name" value="Terpenoid synthases"/>
    <property type="match status" value="1"/>
</dbReference>
<name>A0A3G2JAS2_9ACTN</name>
<reference evidence="3 4" key="1">
    <citation type="submission" date="2018-10" db="EMBL/GenBank/DDBJ databases">
        <title>The genome of Streptomyces dangxiongensis Z022.</title>
        <authorList>
            <person name="Zhang B."/>
        </authorList>
    </citation>
    <scope>NUCLEOTIDE SEQUENCE [LARGE SCALE GENOMIC DNA]</scope>
    <source>
        <strain evidence="3 4">Z022</strain>
    </source>
</reference>
<dbReference type="Gene3D" id="1.10.600.10">
    <property type="entry name" value="Farnesyl Diphosphate Synthase"/>
    <property type="match status" value="1"/>
</dbReference>
<dbReference type="RefSeq" id="WP_121786900.1">
    <property type="nucleotide sequence ID" value="NZ_CP033073.1"/>
</dbReference>
<dbReference type="AlphaFoldDB" id="A0A3G2JAS2"/>
<dbReference type="EMBL" id="CP033073">
    <property type="protein sequence ID" value="AYN39408.1"/>
    <property type="molecule type" value="Genomic_DNA"/>
</dbReference>
<dbReference type="InterPro" id="IPR034686">
    <property type="entry name" value="Terpene_cyclase-like_2"/>
</dbReference>
<dbReference type="GO" id="GO:0046872">
    <property type="term" value="F:metal ion binding"/>
    <property type="evidence" value="ECO:0007669"/>
    <property type="project" value="UniProtKB-KW"/>
</dbReference>
<evidence type="ECO:0000256" key="1">
    <source>
        <dbReference type="ARBA" id="ARBA00023239"/>
    </source>
</evidence>
<dbReference type="SFLD" id="SFLDG01020">
    <property type="entry name" value="Terpene_Cyclase_Like_2"/>
    <property type="match status" value="1"/>
</dbReference>
<evidence type="ECO:0000313" key="4">
    <source>
        <dbReference type="Proteomes" id="UP000268329"/>
    </source>
</evidence>
<dbReference type="PANTHER" id="PTHR35201">
    <property type="entry name" value="TERPENE SYNTHASE"/>
    <property type="match status" value="1"/>
</dbReference>
<proteinExistence type="inferred from homology"/>
<dbReference type="InterPro" id="IPR008949">
    <property type="entry name" value="Isoprenoid_synthase_dom_sf"/>
</dbReference>
<dbReference type="EC" id="4.2.3.-" evidence="2"/>